<dbReference type="HOGENOM" id="CLU_162327_0_0_1"/>
<organism evidence="3">
    <name type="scientific">Guillardia theta (strain CCMP2712)</name>
    <name type="common">Cryptophyte</name>
    <dbReference type="NCBI Taxonomy" id="905079"/>
    <lineage>
        <taxon>Eukaryota</taxon>
        <taxon>Cryptophyceae</taxon>
        <taxon>Pyrenomonadales</taxon>
        <taxon>Geminigeraceae</taxon>
        <taxon>Guillardia</taxon>
    </lineage>
</organism>
<feature type="region of interest" description="Disordered" evidence="1">
    <location>
        <begin position="75"/>
        <end position="101"/>
    </location>
</feature>
<feature type="compositionally biased region" description="Low complexity" evidence="1">
    <location>
        <begin position="78"/>
        <end position="93"/>
    </location>
</feature>
<feature type="transmembrane region" description="Helical" evidence="2">
    <location>
        <begin position="50"/>
        <end position="70"/>
    </location>
</feature>
<name>L1I4H6_GUITC</name>
<gene>
    <name evidence="3" type="ORF">GUITHDRAFT_123035</name>
</gene>
<reference evidence="4" key="3">
    <citation type="submission" date="2016-03" db="UniProtKB">
        <authorList>
            <consortium name="EnsemblProtists"/>
        </authorList>
    </citation>
    <scope>IDENTIFICATION</scope>
</reference>
<keyword evidence="2" id="KW-0472">Membrane</keyword>
<protein>
    <submittedName>
        <fullName evidence="3 4">Uncharacterized protein</fullName>
    </submittedName>
</protein>
<dbReference type="EMBL" id="JH993609">
    <property type="protein sequence ID" value="EKX30745.1"/>
    <property type="molecule type" value="Genomic_DNA"/>
</dbReference>
<dbReference type="RefSeq" id="XP_005817725.1">
    <property type="nucleotide sequence ID" value="XM_005817668.1"/>
</dbReference>
<dbReference type="PaxDb" id="55529-EKX30745"/>
<keyword evidence="5" id="KW-1185">Reference proteome</keyword>
<dbReference type="Proteomes" id="UP000011087">
    <property type="component" value="Unassembled WGS sequence"/>
</dbReference>
<reference evidence="5" key="2">
    <citation type="submission" date="2012-11" db="EMBL/GenBank/DDBJ databases">
        <authorList>
            <person name="Kuo A."/>
            <person name="Curtis B.A."/>
            <person name="Tanifuji G."/>
            <person name="Burki F."/>
            <person name="Gruber A."/>
            <person name="Irimia M."/>
            <person name="Maruyama S."/>
            <person name="Arias M.C."/>
            <person name="Ball S.G."/>
            <person name="Gile G.H."/>
            <person name="Hirakawa Y."/>
            <person name="Hopkins J.F."/>
            <person name="Rensing S.A."/>
            <person name="Schmutz J."/>
            <person name="Symeonidi A."/>
            <person name="Elias M."/>
            <person name="Eveleigh R.J."/>
            <person name="Herman E.K."/>
            <person name="Klute M.J."/>
            <person name="Nakayama T."/>
            <person name="Obornik M."/>
            <person name="Reyes-Prieto A."/>
            <person name="Armbrust E.V."/>
            <person name="Aves S.J."/>
            <person name="Beiko R.G."/>
            <person name="Coutinho P."/>
            <person name="Dacks J.B."/>
            <person name="Durnford D.G."/>
            <person name="Fast N.M."/>
            <person name="Green B.R."/>
            <person name="Grisdale C."/>
            <person name="Hempe F."/>
            <person name="Henrissat B."/>
            <person name="Hoppner M.P."/>
            <person name="Ishida K.-I."/>
            <person name="Kim E."/>
            <person name="Koreny L."/>
            <person name="Kroth P.G."/>
            <person name="Liu Y."/>
            <person name="Malik S.-B."/>
            <person name="Maier U.G."/>
            <person name="McRose D."/>
            <person name="Mock T."/>
            <person name="Neilson J.A."/>
            <person name="Onodera N.T."/>
            <person name="Poole A.M."/>
            <person name="Pritham E.J."/>
            <person name="Richards T.A."/>
            <person name="Rocap G."/>
            <person name="Roy S.W."/>
            <person name="Sarai C."/>
            <person name="Schaack S."/>
            <person name="Shirato S."/>
            <person name="Slamovits C.H."/>
            <person name="Spencer D.F."/>
            <person name="Suzuki S."/>
            <person name="Worden A.Z."/>
            <person name="Zauner S."/>
            <person name="Barry K."/>
            <person name="Bell C."/>
            <person name="Bharti A.K."/>
            <person name="Crow J.A."/>
            <person name="Grimwood J."/>
            <person name="Kramer R."/>
            <person name="Lindquist E."/>
            <person name="Lucas S."/>
            <person name="Salamov A."/>
            <person name="McFadden G.I."/>
            <person name="Lane C.E."/>
            <person name="Keeling P.J."/>
            <person name="Gray M.W."/>
            <person name="Grigoriev I.V."/>
            <person name="Archibald J.M."/>
        </authorList>
    </citation>
    <scope>NUCLEOTIDE SEQUENCE</scope>
    <source>
        <strain evidence="5">CCMP2712</strain>
    </source>
</reference>
<evidence type="ECO:0000313" key="4">
    <source>
        <dbReference type="EnsemblProtists" id="EKX30745"/>
    </source>
</evidence>
<keyword evidence="2" id="KW-1133">Transmembrane helix</keyword>
<dbReference type="EnsemblProtists" id="EKX30745">
    <property type="protein sequence ID" value="EKX30745"/>
    <property type="gene ID" value="GUITHDRAFT_123035"/>
</dbReference>
<dbReference type="GeneID" id="17287465"/>
<evidence type="ECO:0000256" key="1">
    <source>
        <dbReference type="SAM" id="MobiDB-lite"/>
    </source>
</evidence>
<dbReference type="AlphaFoldDB" id="L1I4H6"/>
<accession>L1I4H6</accession>
<evidence type="ECO:0000313" key="5">
    <source>
        <dbReference type="Proteomes" id="UP000011087"/>
    </source>
</evidence>
<sequence>MTAACPTSHDWRPLSPLPADLLLALESAAPASSSLSVSSLHVLSVSLSRLGHLGFVVLVLAAALVQLVLADDLEEATRPQPDSARPAAADPPACGYTSGGFDRRKMLQPSFGQTFKAKRVGACMRE</sequence>
<evidence type="ECO:0000313" key="3">
    <source>
        <dbReference type="EMBL" id="EKX30745.1"/>
    </source>
</evidence>
<reference evidence="3 5" key="1">
    <citation type="journal article" date="2012" name="Nature">
        <title>Algal genomes reveal evolutionary mosaicism and the fate of nucleomorphs.</title>
        <authorList>
            <consortium name="DOE Joint Genome Institute"/>
            <person name="Curtis B.A."/>
            <person name="Tanifuji G."/>
            <person name="Burki F."/>
            <person name="Gruber A."/>
            <person name="Irimia M."/>
            <person name="Maruyama S."/>
            <person name="Arias M.C."/>
            <person name="Ball S.G."/>
            <person name="Gile G.H."/>
            <person name="Hirakawa Y."/>
            <person name="Hopkins J.F."/>
            <person name="Kuo A."/>
            <person name="Rensing S.A."/>
            <person name="Schmutz J."/>
            <person name="Symeonidi A."/>
            <person name="Elias M."/>
            <person name="Eveleigh R.J."/>
            <person name="Herman E.K."/>
            <person name="Klute M.J."/>
            <person name="Nakayama T."/>
            <person name="Obornik M."/>
            <person name="Reyes-Prieto A."/>
            <person name="Armbrust E.V."/>
            <person name="Aves S.J."/>
            <person name="Beiko R.G."/>
            <person name="Coutinho P."/>
            <person name="Dacks J.B."/>
            <person name="Durnford D.G."/>
            <person name="Fast N.M."/>
            <person name="Green B.R."/>
            <person name="Grisdale C.J."/>
            <person name="Hempel F."/>
            <person name="Henrissat B."/>
            <person name="Hoppner M.P."/>
            <person name="Ishida K."/>
            <person name="Kim E."/>
            <person name="Koreny L."/>
            <person name="Kroth P.G."/>
            <person name="Liu Y."/>
            <person name="Malik S.B."/>
            <person name="Maier U.G."/>
            <person name="McRose D."/>
            <person name="Mock T."/>
            <person name="Neilson J.A."/>
            <person name="Onodera N.T."/>
            <person name="Poole A.M."/>
            <person name="Pritham E.J."/>
            <person name="Richards T.A."/>
            <person name="Rocap G."/>
            <person name="Roy S.W."/>
            <person name="Sarai C."/>
            <person name="Schaack S."/>
            <person name="Shirato S."/>
            <person name="Slamovits C.H."/>
            <person name="Spencer D.F."/>
            <person name="Suzuki S."/>
            <person name="Worden A.Z."/>
            <person name="Zauner S."/>
            <person name="Barry K."/>
            <person name="Bell C."/>
            <person name="Bharti A.K."/>
            <person name="Crow J.A."/>
            <person name="Grimwood J."/>
            <person name="Kramer R."/>
            <person name="Lindquist E."/>
            <person name="Lucas S."/>
            <person name="Salamov A."/>
            <person name="McFadden G.I."/>
            <person name="Lane C.E."/>
            <person name="Keeling P.J."/>
            <person name="Gray M.W."/>
            <person name="Grigoriev I.V."/>
            <person name="Archibald J.M."/>
        </authorList>
    </citation>
    <scope>NUCLEOTIDE SEQUENCE</scope>
    <source>
        <strain evidence="3 5">CCMP2712</strain>
    </source>
</reference>
<proteinExistence type="predicted"/>
<keyword evidence="2" id="KW-0812">Transmembrane</keyword>
<evidence type="ECO:0000256" key="2">
    <source>
        <dbReference type="SAM" id="Phobius"/>
    </source>
</evidence>
<dbReference type="KEGG" id="gtt:GUITHDRAFT_123035"/>